<name>A0ABN9QI09_9DINO</name>
<dbReference type="Proteomes" id="UP001189429">
    <property type="component" value="Unassembled WGS sequence"/>
</dbReference>
<keyword evidence="2" id="KW-1185">Reference proteome</keyword>
<gene>
    <name evidence="1" type="ORF">PCOR1329_LOCUS12122</name>
</gene>
<evidence type="ECO:0000313" key="1">
    <source>
        <dbReference type="EMBL" id="CAK0805660.1"/>
    </source>
</evidence>
<feature type="non-terminal residue" evidence="1">
    <location>
        <position position="1"/>
    </location>
</feature>
<comment type="caution">
    <text evidence="1">The sequence shown here is derived from an EMBL/GenBank/DDBJ whole genome shotgun (WGS) entry which is preliminary data.</text>
</comment>
<reference evidence="1" key="1">
    <citation type="submission" date="2023-10" db="EMBL/GenBank/DDBJ databases">
        <authorList>
            <person name="Chen Y."/>
            <person name="Shah S."/>
            <person name="Dougan E. K."/>
            <person name="Thang M."/>
            <person name="Chan C."/>
        </authorList>
    </citation>
    <scope>NUCLEOTIDE SEQUENCE [LARGE SCALE GENOMIC DNA]</scope>
</reference>
<accession>A0ABN9QI09</accession>
<proteinExistence type="predicted"/>
<dbReference type="EMBL" id="CAUYUJ010003523">
    <property type="protein sequence ID" value="CAK0805660.1"/>
    <property type="molecule type" value="Genomic_DNA"/>
</dbReference>
<organism evidence="1 2">
    <name type="scientific">Prorocentrum cordatum</name>
    <dbReference type="NCBI Taxonomy" id="2364126"/>
    <lineage>
        <taxon>Eukaryota</taxon>
        <taxon>Sar</taxon>
        <taxon>Alveolata</taxon>
        <taxon>Dinophyceae</taxon>
        <taxon>Prorocentrales</taxon>
        <taxon>Prorocentraceae</taxon>
        <taxon>Prorocentrum</taxon>
    </lineage>
</organism>
<sequence>TMFEALVEMPSKKTWYLYGAAERFCPVPRWWHPDGVNLSWYVFDRGEKGSLSRCMRRRHLQDLAGIPDPAARHRASLLDWVMDSACADHDVQNALCVSCSFGIDGKDAMYNNIFKAIRSARDTLDTLMETLPEWLRDLQVSAGPYDMDAVRELWLAMGAKPHIAEPGAGEWYSHCYDLLDPVARRFVCKTALASHATDRMHALLLKDDRVAKNPAKFVDAVHSGIQYLHALHPWVLQRLAMHVEGLGAEALESDVYRSSYHAAAYVDRKVFAVLRKPIFEVCCGDVAEKCAALQPSEVAVPPDPILAKVQALLRLGYPMACVEQAFDLMREAPWSILRWEQMHGAGA</sequence>
<protein>
    <submittedName>
        <fullName evidence="1">Uncharacterized protein</fullName>
    </submittedName>
</protein>
<evidence type="ECO:0000313" key="2">
    <source>
        <dbReference type="Proteomes" id="UP001189429"/>
    </source>
</evidence>